<evidence type="ECO:0000256" key="1">
    <source>
        <dbReference type="SAM" id="MobiDB-lite"/>
    </source>
</evidence>
<evidence type="ECO:0000259" key="2">
    <source>
        <dbReference type="Pfam" id="PF11563"/>
    </source>
</evidence>
<feature type="region of interest" description="Disordered" evidence="1">
    <location>
        <begin position="226"/>
        <end position="251"/>
    </location>
</feature>
<accession>A0A167Z6V9</accession>
<feature type="domain" description="Globin-sensor" evidence="2">
    <location>
        <begin position="25"/>
        <end position="202"/>
    </location>
</feature>
<dbReference type="PANTHER" id="PTHR42071:SF1">
    <property type="entry name" value="GLOBIN-SENSOR DOMAIN-CONTAINING PROTEIN"/>
    <property type="match status" value="1"/>
</dbReference>
<dbReference type="EMBL" id="AZGZ01000011">
    <property type="protein sequence ID" value="KZZ92251.1"/>
    <property type="molecule type" value="Genomic_DNA"/>
</dbReference>
<keyword evidence="4" id="KW-1185">Reference proteome</keyword>
<dbReference type="InterPro" id="IPR012292">
    <property type="entry name" value="Globin/Proto"/>
</dbReference>
<reference evidence="3 4" key="1">
    <citation type="journal article" date="2016" name="Genome Biol. Evol.">
        <title>Divergent and convergent evolution of fungal pathogenicity.</title>
        <authorList>
            <person name="Shang Y."/>
            <person name="Xiao G."/>
            <person name="Zheng P."/>
            <person name="Cen K."/>
            <person name="Zhan S."/>
            <person name="Wang C."/>
        </authorList>
    </citation>
    <scope>NUCLEOTIDE SEQUENCE [LARGE SCALE GENOMIC DNA]</scope>
    <source>
        <strain evidence="3 4">ARSEF 7405</strain>
    </source>
</reference>
<proteinExistence type="predicted"/>
<feature type="compositionally biased region" description="Polar residues" evidence="1">
    <location>
        <begin position="236"/>
        <end position="245"/>
    </location>
</feature>
<dbReference type="InterPro" id="IPR044398">
    <property type="entry name" value="Globin-sensor_dom"/>
</dbReference>
<organism evidence="3 4">
    <name type="scientific">Ascosphaera apis ARSEF 7405</name>
    <dbReference type="NCBI Taxonomy" id="392613"/>
    <lineage>
        <taxon>Eukaryota</taxon>
        <taxon>Fungi</taxon>
        <taxon>Dikarya</taxon>
        <taxon>Ascomycota</taxon>
        <taxon>Pezizomycotina</taxon>
        <taxon>Eurotiomycetes</taxon>
        <taxon>Eurotiomycetidae</taxon>
        <taxon>Onygenales</taxon>
        <taxon>Ascosphaeraceae</taxon>
        <taxon>Ascosphaera</taxon>
    </lineage>
</organism>
<dbReference type="Pfam" id="PF11563">
    <property type="entry name" value="Protoglobin"/>
    <property type="match status" value="1"/>
</dbReference>
<dbReference type="GO" id="GO:0020037">
    <property type="term" value="F:heme binding"/>
    <property type="evidence" value="ECO:0007669"/>
    <property type="project" value="InterPro"/>
</dbReference>
<dbReference type="VEuPathDB" id="FungiDB:AAP_02906"/>
<gene>
    <name evidence="3" type="ORF">AAP_02906</name>
</gene>
<dbReference type="GO" id="GO:0019825">
    <property type="term" value="F:oxygen binding"/>
    <property type="evidence" value="ECO:0007669"/>
    <property type="project" value="InterPro"/>
</dbReference>
<name>A0A167Z6V9_9EURO</name>
<feature type="region of interest" description="Disordered" evidence="1">
    <location>
        <begin position="276"/>
        <end position="359"/>
    </location>
</feature>
<dbReference type="OrthoDB" id="4204039at2759"/>
<protein>
    <submittedName>
        <fullName evidence="3">Globin</fullName>
    </submittedName>
</protein>
<comment type="caution">
    <text evidence="3">The sequence shown here is derived from an EMBL/GenBank/DDBJ whole genome shotgun (WGS) entry which is preliminary data.</text>
</comment>
<dbReference type="PANTHER" id="PTHR42071">
    <property type="entry name" value="PROTOGLOBIN DOMAIN-CONTAINING PROTEIN"/>
    <property type="match status" value="1"/>
</dbReference>
<evidence type="ECO:0000313" key="3">
    <source>
        <dbReference type="EMBL" id="KZZ92251.1"/>
    </source>
</evidence>
<feature type="compositionally biased region" description="Low complexity" evidence="1">
    <location>
        <begin position="312"/>
        <end position="341"/>
    </location>
</feature>
<dbReference type="Gene3D" id="1.10.490.10">
    <property type="entry name" value="Globins"/>
    <property type="match status" value="1"/>
</dbReference>
<sequence length="382" mass="43635">MDYSPPGRNKMKHVERADLYVNLRKRIEYLHAFLNFTSDDIDNLHKGAKFLRGAIPILAHRLYEKLLQFDLTARALKLRSTNSNSDDDDLFTIDSPQVQRRKIFWKWYLTRLLSDPSRMEYWEYLDKIGRMHRGRILIHPLHIEYLHMNVCLGHVQDLIFEFISTNEEYPVDFRFALIRTVNKLLNVQNDLITRWYVRDGEEFYQDDEQSNDSTFIEGATECPFDASEISDEKTSNDTSNGSVSSKSEKERKHLSYLQGLNGANLSAKLNRLPKQRSLQGLNEEEPPATIPETSKRRPSSGVCPFSPPFTNDSSDSRSSSRPSSRPSSSRDPNGSSRCPAPIAIPPPGVPYSGLPGATAGSFETKIWSANDAKQKKTLFQRS</sequence>
<dbReference type="Proteomes" id="UP000242877">
    <property type="component" value="Unassembled WGS sequence"/>
</dbReference>
<dbReference type="AlphaFoldDB" id="A0A167Z6V9"/>
<evidence type="ECO:0000313" key="4">
    <source>
        <dbReference type="Proteomes" id="UP000242877"/>
    </source>
</evidence>